<dbReference type="Gene3D" id="2.60.120.10">
    <property type="entry name" value="Jelly Rolls"/>
    <property type="match status" value="1"/>
</dbReference>
<dbReference type="InterPro" id="IPR014710">
    <property type="entry name" value="RmlC-like_jellyroll"/>
</dbReference>
<dbReference type="InterPro" id="IPR010982">
    <property type="entry name" value="Lambda_DNA-bd_dom_sf"/>
</dbReference>
<keyword evidence="1" id="KW-0238">DNA-binding</keyword>
<dbReference type="InterPro" id="IPR050807">
    <property type="entry name" value="TransReg_Diox_bact_type"/>
</dbReference>
<dbReference type="CDD" id="cd02209">
    <property type="entry name" value="cupin_XRE_C"/>
    <property type="match status" value="1"/>
</dbReference>
<dbReference type="SUPFAM" id="SSF51182">
    <property type="entry name" value="RmlC-like cupins"/>
    <property type="match status" value="1"/>
</dbReference>
<accession>A0A939DEX9</accession>
<dbReference type="InterPro" id="IPR001387">
    <property type="entry name" value="Cro/C1-type_HTH"/>
</dbReference>
<organism evidence="3 4">
    <name type="scientific">Parahaliea mediterranea</name>
    <dbReference type="NCBI Taxonomy" id="651086"/>
    <lineage>
        <taxon>Bacteria</taxon>
        <taxon>Pseudomonadati</taxon>
        <taxon>Pseudomonadota</taxon>
        <taxon>Gammaproteobacteria</taxon>
        <taxon>Cellvibrionales</taxon>
        <taxon>Halieaceae</taxon>
        <taxon>Parahaliea</taxon>
    </lineage>
</organism>
<keyword evidence="4" id="KW-1185">Reference proteome</keyword>
<dbReference type="GO" id="GO:0005829">
    <property type="term" value="C:cytosol"/>
    <property type="evidence" value="ECO:0007669"/>
    <property type="project" value="TreeGrafter"/>
</dbReference>
<dbReference type="InterPro" id="IPR011051">
    <property type="entry name" value="RmlC_Cupin_sf"/>
</dbReference>
<dbReference type="SUPFAM" id="SSF47413">
    <property type="entry name" value="lambda repressor-like DNA-binding domains"/>
    <property type="match status" value="1"/>
</dbReference>
<dbReference type="PANTHER" id="PTHR46797:SF25">
    <property type="entry name" value="TRANSCRIPTIONAL REGULATOR"/>
    <property type="match status" value="1"/>
</dbReference>
<evidence type="ECO:0000313" key="3">
    <source>
        <dbReference type="EMBL" id="MBN7796631.1"/>
    </source>
</evidence>
<dbReference type="Gene3D" id="1.10.260.40">
    <property type="entry name" value="lambda repressor-like DNA-binding domains"/>
    <property type="match status" value="1"/>
</dbReference>
<dbReference type="Proteomes" id="UP000664303">
    <property type="component" value="Unassembled WGS sequence"/>
</dbReference>
<evidence type="ECO:0000259" key="2">
    <source>
        <dbReference type="PROSITE" id="PS50943"/>
    </source>
</evidence>
<dbReference type="PANTHER" id="PTHR46797">
    <property type="entry name" value="HTH-TYPE TRANSCRIPTIONAL REGULATOR"/>
    <property type="match status" value="1"/>
</dbReference>
<sequence>MLKELLEKKEKYGHSVGPAIRARRKELGMTVVQLAGKSGLSGAFISLIERGKSSYSLVSLQSIAEALDVDIGYFIDVPEGESLVKRAGANDYLDIDSPVKYRLLSSSLPHQRMEQISMEIPPGYQFPFVKRDGEGFIYVLEGELVITVAGDESVLGPGDSIHYDYQAGIGTANHSEKPTVLLWCGAPAWLHKNLTDNEDSES</sequence>
<evidence type="ECO:0000313" key="4">
    <source>
        <dbReference type="Proteomes" id="UP000664303"/>
    </source>
</evidence>
<feature type="domain" description="HTH cro/C1-type" evidence="2">
    <location>
        <begin position="20"/>
        <end position="74"/>
    </location>
</feature>
<comment type="caution">
    <text evidence="3">The sequence shown here is derived from an EMBL/GenBank/DDBJ whole genome shotgun (WGS) entry which is preliminary data.</text>
</comment>
<dbReference type="PROSITE" id="PS50943">
    <property type="entry name" value="HTH_CROC1"/>
    <property type="match status" value="1"/>
</dbReference>
<gene>
    <name evidence="3" type="ORF">JYP50_08515</name>
</gene>
<name>A0A939DEX9_9GAMM</name>
<dbReference type="Pfam" id="PF07883">
    <property type="entry name" value="Cupin_2"/>
    <property type="match status" value="1"/>
</dbReference>
<reference evidence="3" key="1">
    <citation type="submission" date="2021-02" db="EMBL/GenBank/DDBJ databases">
        <title>PHA producing bacteria isolated from coastal sediment in Guangdong, Shenzhen.</title>
        <authorList>
            <person name="Zheng W."/>
            <person name="Yu S."/>
            <person name="Huang Y."/>
        </authorList>
    </citation>
    <scope>NUCLEOTIDE SEQUENCE</scope>
    <source>
        <strain evidence="3">TN14-10</strain>
    </source>
</reference>
<dbReference type="GO" id="GO:0003700">
    <property type="term" value="F:DNA-binding transcription factor activity"/>
    <property type="evidence" value="ECO:0007669"/>
    <property type="project" value="TreeGrafter"/>
</dbReference>
<dbReference type="SMART" id="SM00530">
    <property type="entry name" value="HTH_XRE"/>
    <property type="match status" value="1"/>
</dbReference>
<proteinExistence type="predicted"/>
<dbReference type="RefSeq" id="WP_206560069.1">
    <property type="nucleotide sequence ID" value="NZ_JAFKCZ010000005.1"/>
</dbReference>
<protein>
    <submittedName>
        <fullName evidence="3">Helix-turn-helix transcriptional regulator</fullName>
    </submittedName>
</protein>
<dbReference type="Pfam" id="PF01381">
    <property type="entry name" value="HTH_3"/>
    <property type="match status" value="1"/>
</dbReference>
<dbReference type="EMBL" id="JAFKCZ010000005">
    <property type="protein sequence ID" value="MBN7796631.1"/>
    <property type="molecule type" value="Genomic_DNA"/>
</dbReference>
<evidence type="ECO:0000256" key="1">
    <source>
        <dbReference type="ARBA" id="ARBA00023125"/>
    </source>
</evidence>
<dbReference type="CDD" id="cd00093">
    <property type="entry name" value="HTH_XRE"/>
    <property type="match status" value="1"/>
</dbReference>
<dbReference type="GO" id="GO:0003677">
    <property type="term" value="F:DNA binding"/>
    <property type="evidence" value="ECO:0007669"/>
    <property type="project" value="UniProtKB-KW"/>
</dbReference>
<dbReference type="InterPro" id="IPR013096">
    <property type="entry name" value="Cupin_2"/>
</dbReference>
<dbReference type="AlphaFoldDB" id="A0A939DEX9"/>